<reference evidence="1" key="2">
    <citation type="submission" date="2020-11" db="EMBL/GenBank/DDBJ databases">
        <authorList>
            <person name="McCartney M.A."/>
            <person name="Auch B."/>
            <person name="Kono T."/>
            <person name="Mallez S."/>
            <person name="Becker A."/>
            <person name="Gohl D.M."/>
            <person name="Silverstein K.A.T."/>
            <person name="Koren S."/>
            <person name="Bechman K.B."/>
            <person name="Herman A."/>
            <person name="Abrahante J.E."/>
            <person name="Garbe J."/>
        </authorList>
    </citation>
    <scope>NUCLEOTIDE SEQUENCE</scope>
    <source>
        <strain evidence="1">Duluth1</strain>
        <tissue evidence="1">Whole animal</tissue>
    </source>
</reference>
<evidence type="ECO:0000313" key="1">
    <source>
        <dbReference type="EMBL" id="KAH3739028.1"/>
    </source>
</evidence>
<dbReference type="AlphaFoldDB" id="A0A9D4HZX3"/>
<dbReference type="EMBL" id="JAIWYP010000011">
    <property type="protein sequence ID" value="KAH3739028.1"/>
    <property type="molecule type" value="Genomic_DNA"/>
</dbReference>
<name>A0A9D4HZX3_DREPO</name>
<proteinExistence type="predicted"/>
<keyword evidence="2" id="KW-1185">Reference proteome</keyword>
<evidence type="ECO:0000313" key="2">
    <source>
        <dbReference type="Proteomes" id="UP000828390"/>
    </source>
</evidence>
<dbReference type="Proteomes" id="UP000828390">
    <property type="component" value="Unassembled WGS sequence"/>
</dbReference>
<organism evidence="1 2">
    <name type="scientific">Dreissena polymorpha</name>
    <name type="common">Zebra mussel</name>
    <name type="synonym">Mytilus polymorpha</name>
    <dbReference type="NCBI Taxonomy" id="45954"/>
    <lineage>
        <taxon>Eukaryota</taxon>
        <taxon>Metazoa</taxon>
        <taxon>Spiralia</taxon>
        <taxon>Lophotrochozoa</taxon>
        <taxon>Mollusca</taxon>
        <taxon>Bivalvia</taxon>
        <taxon>Autobranchia</taxon>
        <taxon>Heteroconchia</taxon>
        <taxon>Euheterodonta</taxon>
        <taxon>Imparidentia</taxon>
        <taxon>Neoheterodontei</taxon>
        <taxon>Myida</taxon>
        <taxon>Dreissenoidea</taxon>
        <taxon>Dreissenidae</taxon>
        <taxon>Dreissena</taxon>
    </lineage>
</organism>
<accession>A0A9D4HZX3</accession>
<gene>
    <name evidence="1" type="ORF">DPMN_045672</name>
</gene>
<comment type="caution">
    <text evidence="1">The sequence shown here is derived from an EMBL/GenBank/DDBJ whole genome shotgun (WGS) entry which is preliminary data.</text>
</comment>
<sequence>MIDEHTFIKACVLVLIEESVSKLESSKLVSYNTLHGRTQGSTRDGFFAQGSGEKVYVLGRTEAIR</sequence>
<reference evidence="1" key="1">
    <citation type="journal article" date="2019" name="bioRxiv">
        <title>The Genome of the Zebra Mussel, Dreissena polymorpha: A Resource for Invasive Species Research.</title>
        <authorList>
            <person name="McCartney M.A."/>
            <person name="Auch B."/>
            <person name="Kono T."/>
            <person name="Mallez S."/>
            <person name="Zhang Y."/>
            <person name="Obille A."/>
            <person name="Becker A."/>
            <person name="Abrahante J.E."/>
            <person name="Garbe J."/>
            <person name="Badalamenti J.P."/>
            <person name="Herman A."/>
            <person name="Mangelson H."/>
            <person name="Liachko I."/>
            <person name="Sullivan S."/>
            <person name="Sone E.D."/>
            <person name="Koren S."/>
            <person name="Silverstein K.A.T."/>
            <person name="Beckman K.B."/>
            <person name="Gohl D.M."/>
        </authorList>
    </citation>
    <scope>NUCLEOTIDE SEQUENCE</scope>
    <source>
        <strain evidence="1">Duluth1</strain>
        <tissue evidence="1">Whole animal</tissue>
    </source>
</reference>
<protein>
    <submittedName>
        <fullName evidence="1">Uncharacterized protein</fullName>
    </submittedName>
</protein>